<keyword evidence="3" id="KW-1185">Reference proteome</keyword>
<comment type="caution">
    <text evidence="2">The sequence shown here is derived from an EMBL/GenBank/DDBJ whole genome shotgun (WGS) entry which is preliminary data.</text>
</comment>
<dbReference type="Proteomes" id="UP000748756">
    <property type="component" value="Unassembled WGS sequence"/>
</dbReference>
<gene>
    <name evidence="2" type="ORF">BG015_002405</name>
</gene>
<evidence type="ECO:0000256" key="1">
    <source>
        <dbReference type="SAM" id="MobiDB-lite"/>
    </source>
</evidence>
<proteinExistence type="predicted"/>
<protein>
    <submittedName>
        <fullName evidence="2">Uncharacterized protein</fullName>
    </submittedName>
</protein>
<accession>A0A9P5RS18</accession>
<dbReference type="AlphaFoldDB" id="A0A9P5RS18"/>
<evidence type="ECO:0000313" key="3">
    <source>
        <dbReference type="Proteomes" id="UP000748756"/>
    </source>
</evidence>
<feature type="region of interest" description="Disordered" evidence="1">
    <location>
        <begin position="233"/>
        <end position="255"/>
    </location>
</feature>
<organism evidence="2 3">
    <name type="scientific">Linnemannia schmuckeri</name>
    <dbReference type="NCBI Taxonomy" id="64567"/>
    <lineage>
        <taxon>Eukaryota</taxon>
        <taxon>Fungi</taxon>
        <taxon>Fungi incertae sedis</taxon>
        <taxon>Mucoromycota</taxon>
        <taxon>Mortierellomycotina</taxon>
        <taxon>Mortierellomycetes</taxon>
        <taxon>Mortierellales</taxon>
        <taxon>Mortierellaceae</taxon>
        <taxon>Linnemannia</taxon>
    </lineage>
</organism>
<reference evidence="2" key="1">
    <citation type="journal article" date="2020" name="Fungal Divers.">
        <title>Resolving the Mortierellaceae phylogeny through synthesis of multi-gene phylogenetics and phylogenomics.</title>
        <authorList>
            <person name="Vandepol N."/>
            <person name="Liber J."/>
            <person name="Desiro A."/>
            <person name="Na H."/>
            <person name="Kennedy M."/>
            <person name="Barry K."/>
            <person name="Grigoriev I.V."/>
            <person name="Miller A.N."/>
            <person name="O'Donnell K."/>
            <person name="Stajich J.E."/>
            <person name="Bonito G."/>
        </authorList>
    </citation>
    <scope>NUCLEOTIDE SEQUENCE</scope>
    <source>
        <strain evidence="2">NRRL 6426</strain>
    </source>
</reference>
<name>A0A9P5RS18_9FUNG</name>
<dbReference type="EMBL" id="JAAAUQ010001477">
    <property type="protein sequence ID" value="KAF9138367.1"/>
    <property type="molecule type" value="Genomic_DNA"/>
</dbReference>
<sequence>MPCSVTATETLVSDRGKSIRLDEVDIDRDPLMVPPCGHALTMSTLDEMVDLGRYYQEQKDESSGSVLYVGLRELHGSPSDNVVCVECSRPIGAPFFRYGRLNKHSQLFHHMQGFRKTQMSGNKQRHENASRCLSQAKNTLLQAVTKTKAPPCLVSTRSIDKRVTVQDGVLIGDLGEIAPLYHIPWRHQSVWKDAIKPAMDALTYFGQSLVEQSPIKDLTTLLVQKSSSLGQGSQWARRRNTPTVSSQNRSFSPTDEELSQVIRTLGLEGAVRMDEDVKLCNIRSSSLVLSSILDLAVEAMKAAGVVDSGWYWFVGDLIDCCQLYNSQHKKMALDCGQVSTASIAGEMVLEGYYQKVRWMFEKPLGGMGSSKEFGQALQNLEQAFRAEVSEQKDDELGPEHERMIVRLREGMTAMLQKQMQQHEE</sequence>
<dbReference type="OrthoDB" id="2423195at2759"/>
<evidence type="ECO:0000313" key="2">
    <source>
        <dbReference type="EMBL" id="KAF9138367.1"/>
    </source>
</evidence>
<feature type="compositionally biased region" description="Polar residues" evidence="1">
    <location>
        <begin position="241"/>
        <end position="253"/>
    </location>
</feature>